<dbReference type="Gene3D" id="3.30.420.10">
    <property type="entry name" value="Ribonuclease H-like superfamily/Ribonuclease H"/>
    <property type="match status" value="1"/>
</dbReference>
<dbReference type="AlphaFoldDB" id="A0A1F8FF79"/>
<dbReference type="PANTHER" id="PTHR47515:SF1">
    <property type="entry name" value="BLR2054 PROTEIN"/>
    <property type="match status" value="1"/>
</dbReference>
<dbReference type="PROSITE" id="PS50994">
    <property type="entry name" value="INTEGRASE"/>
    <property type="match status" value="1"/>
</dbReference>
<accession>A0A1F8FF79</accession>
<feature type="compositionally biased region" description="Basic residues" evidence="1">
    <location>
        <begin position="98"/>
        <end position="114"/>
    </location>
</feature>
<gene>
    <name evidence="3" type="ORF">A3C71_00335</name>
</gene>
<dbReference type="Pfam" id="PF13683">
    <property type="entry name" value="rve_3"/>
    <property type="match status" value="1"/>
</dbReference>
<organism evidence="3 4">
    <name type="scientific">Candidatus Yanofskybacteria bacterium RIFCSPHIGHO2_02_FULL_43_15c</name>
    <dbReference type="NCBI Taxonomy" id="1802679"/>
    <lineage>
        <taxon>Bacteria</taxon>
        <taxon>Candidatus Yanofskyibacteriota</taxon>
    </lineage>
</organism>
<protein>
    <recommendedName>
        <fullName evidence="2">Integrase catalytic domain-containing protein</fullName>
    </recommendedName>
</protein>
<dbReference type="InterPro" id="IPR009057">
    <property type="entry name" value="Homeodomain-like_sf"/>
</dbReference>
<evidence type="ECO:0000313" key="3">
    <source>
        <dbReference type="EMBL" id="OGN11190.1"/>
    </source>
</evidence>
<dbReference type="Proteomes" id="UP000178197">
    <property type="component" value="Unassembled WGS sequence"/>
</dbReference>
<dbReference type="GO" id="GO:0003676">
    <property type="term" value="F:nucleic acid binding"/>
    <property type="evidence" value="ECO:0007669"/>
    <property type="project" value="InterPro"/>
</dbReference>
<dbReference type="Pfam" id="PF13565">
    <property type="entry name" value="HTH_32"/>
    <property type="match status" value="1"/>
</dbReference>
<evidence type="ECO:0000313" key="4">
    <source>
        <dbReference type="Proteomes" id="UP000178197"/>
    </source>
</evidence>
<dbReference type="InterPro" id="IPR012337">
    <property type="entry name" value="RNaseH-like_sf"/>
</dbReference>
<sequence length="277" mass="32722">MSLTARHFNVSRRLIREWRDRLAREGPRGLDDKSRRPHNLRKPTTSPDIVIEVVRQRKKYPAWSKYKIKPLLPPTLQTSTSTIGRILKRRGLIDKKISRKRAKSAKHPKARFPRGMKISGPGDMIQMDTKYIMLVGGRKYYQFTAIDVLSKRKVMRVYKTQSSENGSLFLEECIQALPFEIRAVQTDNGAPFQKYFDALCKEKGLPHYYIYPRTPKQNAYVEISHGADEREFYQQGNVYEDFEIMRNKIAWWEDVWNNIRPHQALDYLTPNQYLEKR</sequence>
<feature type="non-terminal residue" evidence="3">
    <location>
        <position position="277"/>
    </location>
</feature>
<dbReference type="SUPFAM" id="SSF53098">
    <property type="entry name" value="Ribonuclease H-like"/>
    <property type="match status" value="1"/>
</dbReference>
<dbReference type="PANTHER" id="PTHR47515">
    <property type="entry name" value="LOW CALCIUM RESPONSE LOCUS PROTEIN T"/>
    <property type="match status" value="1"/>
</dbReference>
<reference evidence="3 4" key="1">
    <citation type="journal article" date="2016" name="Nat. Commun.">
        <title>Thousands of microbial genomes shed light on interconnected biogeochemical processes in an aquifer system.</title>
        <authorList>
            <person name="Anantharaman K."/>
            <person name="Brown C.T."/>
            <person name="Hug L.A."/>
            <person name="Sharon I."/>
            <person name="Castelle C.J."/>
            <person name="Probst A.J."/>
            <person name="Thomas B.C."/>
            <person name="Singh A."/>
            <person name="Wilkins M.J."/>
            <person name="Karaoz U."/>
            <person name="Brodie E.L."/>
            <person name="Williams K.H."/>
            <person name="Hubbard S.S."/>
            <person name="Banfield J.F."/>
        </authorList>
    </citation>
    <scope>NUCLEOTIDE SEQUENCE [LARGE SCALE GENOMIC DNA]</scope>
</reference>
<proteinExistence type="predicted"/>
<dbReference type="InterPro" id="IPR001584">
    <property type="entry name" value="Integrase_cat-core"/>
</dbReference>
<feature type="domain" description="Integrase catalytic" evidence="2">
    <location>
        <begin position="117"/>
        <end position="277"/>
    </location>
</feature>
<dbReference type="EMBL" id="MGJT01000034">
    <property type="protein sequence ID" value="OGN11190.1"/>
    <property type="molecule type" value="Genomic_DNA"/>
</dbReference>
<feature type="region of interest" description="Disordered" evidence="1">
    <location>
        <begin position="98"/>
        <end position="118"/>
    </location>
</feature>
<dbReference type="GO" id="GO:0015074">
    <property type="term" value="P:DNA integration"/>
    <property type="evidence" value="ECO:0007669"/>
    <property type="project" value="InterPro"/>
</dbReference>
<comment type="caution">
    <text evidence="3">The sequence shown here is derived from an EMBL/GenBank/DDBJ whole genome shotgun (WGS) entry which is preliminary data.</text>
</comment>
<dbReference type="InterPro" id="IPR036397">
    <property type="entry name" value="RNaseH_sf"/>
</dbReference>
<evidence type="ECO:0000256" key="1">
    <source>
        <dbReference type="SAM" id="MobiDB-lite"/>
    </source>
</evidence>
<name>A0A1F8FF79_9BACT</name>
<evidence type="ECO:0000259" key="2">
    <source>
        <dbReference type="PROSITE" id="PS50994"/>
    </source>
</evidence>
<dbReference type="SUPFAM" id="SSF46689">
    <property type="entry name" value="Homeodomain-like"/>
    <property type="match status" value="1"/>
</dbReference>